<feature type="region of interest" description="Disordered" evidence="6">
    <location>
        <begin position="36"/>
        <end position="104"/>
    </location>
</feature>
<dbReference type="GO" id="GO:0005615">
    <property type="term" value="C:extracellular space"/>
    <property type="evidence" value="ECO:0007669"/>
    <property type="project" value="InterPro"/>
</dbReference>
<keyword evidence="4" id="KW-0472">Membrane</keyword>
<protein>
    <recommendedName>
        <fullName evidence="7">SOGA coiled-coil domain-containing protein</fullName>
    </recommendedName>
</protein>
<feature type="region of interest" description="Disordered" evidence="6">
    <location>
        <begin position="575"/>
        <end position="603"/>
    </location>
</feature>
<keyword evidence="2" id="KW-0597">Phosphoprotein</keyword>
<dbReference type="EnsemblMetazoa" id="XM_019898010.1">
    <property type="protein sequence ID" value="XP_019753569.1"/>
    <property type="gene ID" value="LOC109532886"/>
</dbReference>
<dbReference type="RefSeq" id="XP_019753569.1">
    <property type="nucleotide sequence ID" value="XM_019898010.2"/>
</dbReference>
<dbReference type="GeneID" id="109532886"/>
<feature type="region of interest" description="Disordered" evidence="6">
    <location>
        <begin position="893"/>
        <end position="914"/>
    </location>
</feature>
<dbReference type="PANTHER" id="PTHR15742">
    <property type="entry name" value="GIRDIN"/>
    <property type="match status" value="1"/>
</dbReference>
<dbReference type="Pfam" id="PF11365">
    <property type="entry name" value="SOGA"/>
    <property type="match status" value="2"/>
</dbReference>
<feature type="compositionally biased region" description="Basic and acidic residues" evidence="6">
    <location>
        <begin position="1939"/>
        <end position="1952"/>
    </location>
</feature>
<evidence type="ECO:0000256" key="6">
    <source>
        <dbReference type="SAM" id="MobiDB-lite"/>
    </source>
</evidence>
<evidence type="ECO:0000256" key="4">
    <source>
        <dbReference type="ARBA" id="ARBA00023136"/>
    </source>
</evidence>
<dbReference type="Proteomes" id="UP000019118">
    <property type="component" value="Unassembled WGS sequence"/>
</dbReference>
<feature type="compositionally biased region" description="Polar residues" evidence="6">
    <location>
        <begin position="227"/>
        <end position="238"/>
    </location>
</feature>
<feature type="compositionally biased region" description="Low complexity" evidence="6">
    <location>
        <begin position="85"/>
        <end position="98"/>
    </location>
</feature>
<feature type="compositionally biased region" description="Basic and acidic residues" evidence="6">
    <location>
        <begin position="36"/>
        <end position="51"/>
    </location>
</feature>
<evidence type="ECO:0000313" key="9">
    <source>
        <dbReference type="Proteomes" id="UP000019118"/>
    </source>
</evidence>
<proteinExistence type="predicted"/>
<dbReference type="PANTHER" id="PTHR15742:SF5">
    <property type="entry name" value="GIRDIN"/>
    <property type="match status" value="1"/>
</dbReference>
<dbReference type="GO" id="GO:0016020">
    <property type="term" value="C:membrane"/>
    <property type="evidence" value="ECO:0007669"/>
    <property type="project" value="UniProtKB-SubCell"/>
</dbReference>
<evidence type="ECO:0000256" key="3">
    <source>
        <dbReference type="ARBA" id="ARBA00023054"/>
    </source>
</evidence>
<reference evidence="8" key="2">
    <citation type="submission" date="2024-08" db="UniProtKB">
        <authorList>
            <consortium name="EnsemblMetazoa"/>
        </authorList>
    </citation>
    <scope>IDENTIFICATION</scope>
</reference>
<feature type="region of interest" description="Disordered" evidence="6">
    <location>
        <begin position="1718"/>
        <end position="1758"/>
    </location>
</feature>
<feature type="compositionally biased region" description="Low complexity" evidence="6">
    <location>
        <begin position="1957"/>
        <end position="1966"/>
    </location>
</feature>
<feature type="domain" description="SOGA coiled-coil" evidence="7">
    <location>
        <begin position="723"/>
        <end position="800"/>
    </location>
</feature>
<feature type="compositionally biased region" description="Low complexity" evidence="6">
    <location>
        <begin position="1919"/>
        <end position="1936"/>
    </location>
</feature>
<feature type="region of interest" description="Disordered" evidence="6">
    <location>
        <begin position="1846"/>
        <end position="1995"/>
    </location>
</feature>
<feature type="compositionally biased region" description="Polar residues" evidence="6">
    <location>
        <begin position="52"/>
        <end position="79"/>
    </location>
</feature>
<dbReference type="InterPro" id="IPR049885">
    <property type="entry name" value="MTCL1-3"/>
</dbReference>
<feature type="coiled-coil region" evidence="5">
    <location>
        <begin position="1347"/>
        <end position="1560"/>
    </location>
</feature>
<name>A0AAR5NX91_DENPD</name>
<evidence type="ECO:0000256" key="5">
    <source>
        <dbReference type="SAM" id="Coils"/>
    </source>
</evidence>
<feature type="domain" description="SOGA coiled-coil" evidence="7">
    <location>
        <begin position="537"/>
        <end position="637"/>
    </location>
</feature>
<feature type="coiled-coil region" evidence="5">
    <location>
        <begin position="1599"/>
        <end position="1683"/>
    </location>
</feature>
<evidence type="ECO:0000256" key="1">
    <source>
        <dbReference type="ARBA" id="ARBA00004370"/>
    </source>
</evidence>
<feature type="coiled-coil region" evidence="5">
    <location>
        <begin position="729"/>
        <end position="803"/>
    </location>
</feature>
<feature type="region of interest" description="Disordered" evidence="6">
    <location>
        <begin position="207"/>
        <end position="241"/>
    </location>
</feature>
<sequence>MHNIYPLRGDPLCPLGFHPQVRWPTRCKRCFRDYKEHGGKKRDEPSLRRDNSTASTPSLSLNLSDGSTKRSWVSSSNLAGENDKSGSSSDSEYSNPSSWISTPDLANLQDDMQAVPTVSIKLPKRKIKHIDTGQRTVSDSVSLMKERKSSIYDKNDTLATRVKKLQAIKESTYSDKSSRRIQIKEVKTISEEPNNHDVQFLIQVKRNVKSEDSPETSGSGSDHDDTVSNADTETTDTTLVGVDNELREQLESLRKELETTKSKCDRLEREKSDILLRRLAAMETTTSKTTATEVLKLQQKCNQLQQQLEDYIDDKRSLTLRVKEMEADLDLRPTAQEAQKVADELRSKLLAAETVCEELMDENEDMKKELRDMEEQIDEMQDNFREDQAVEYTSIKKELDQTTKNCRILSFKLRKAERKVEQLENEKAEIGKKLTEVSGAPGTLSHLDRIKQLEQDLKISNEVSLRLQKELEDSHKKLEESAKNTPIKKKAPLLGALGKSPSGDGQKVSRESLTRGGSQDDPAQLLRDLQDSLEREADLREQLKFAEEEAENLRKKVSRIEDDNESLVLQLKKMATRARSRKLSPTNQRLTPEPPENKDLSEDENLEEMKLQLELSEQEASVLRKKVEELEADNRRLKTKAKDLNEKLGTKVPVRKSLITSDKGNSIDNQKVKVLEDETNDLRKKLIEKERDCERLHAEIALNQKRSKGMQKVKSLDLDQQTLDLKRQLQVIEQEAAVLRSKVQNLESENDKLTAENKRLSLLRNSKAGKLSDKNLDKCIDQIAALEIDLADANKKIKQLESSGTIIGEFKGDFKKFSNRNPKKVSALTSRDQLKTMVSDLEKEISEILTYMKTSENEKIKLEEDLKKAKYSSELEKTLKDLSELKKKFEGTKKELDEEKTKSTKASQKSEELSLEMNKIRESLEKITSDKKKLKDQLEKLNKEQKKAIDEKTNLNDKLAKMKDQLGDLESKKDEVVLLNRKIESLKNALDDKELELKKLEKNAEEITRLNNENVSKDKKISDLEIRLTKFEDKYTACDKKLSEQSKDMERKIEQEKQKIKKLEEVQYKLEDEKKKLNYQIESLNTKIKGYENTIEQKDKLVKQLEESLAQEREMVSKTNLKIGELEGREISKLKDELSKKAVILSELESKLELANKSQKNLEDKLKKAELEKKNGTLEQEKKIKELHIDLQNEKKKVDVLKSNAEKEQKNRELELVTLKNKIKKLEIGTGGGIKRELELKQFQEAIEKLDNTISRERQKYDDLTAKYEILEEEHVVTKAKLVMEKETLENQFKNLKKEQDQLETELKTLRETYNVKQDAWIKEKLDIEQKLKDMSRVNYNGGDIDKQRLKALFEEKQSEVDQIKKEYDLIHNEMDYMRKENDELKRKLDDYEKVNKVQRNISADSSAMEHEIRHLRIKLNNAEKVKKGEVGECKMRYESQLSLVNQELQSLQNQVLRFKRERDNYKHMLETAQKTMSELKQSPKLHSNKGPKEKLHYDELEESKSKIATLEQQISCMEDELSESRLESSRLKTELISERSSWEVRLSELHSKVNELEEEKVLNSGRTKIMGLRTRMELAWQKEREEQQRLLQETATLARDLRQTLFEVERERDKERLEAKRKQDQFKKSVDEDQDETKRKITELQCDLLELRDAHAKLRTTNEKLRREKERFEKEREEFRLQKIGRRRTDNEDDRKIEKIVEQVDILKQLAPELFFSKDQEDPYTPTPPRRTKSKSRETSPAIGSRESSVNPEDKQQQIQKIMQRLVHTTEDLRKLQKYHEDEQERERLRRIGMRRATSTEAENVGSARYSRTVMRQQTAIDRQGSLHRKSLSLEHNIQADQKIWRNDNDDSMSSLQSLESDVDLKRGKRDSSLDSRLSGGSTQSDVGEKKKKKSLIGKLKNLTKSRSIDDQDPGTFSNSKTLSSKSNSRNNSNSDVNEEKGSKKDLKERLTGIFRRSGSSSRSNSVERKQETSSTQRPLVKNGSNGNINSGLS</sequence>
<evidence type="ECO:0000313" key="8">
    <source>
        <dbReference type="EnsemblMetazoa" id="XP_019753569.1"/>
    </source>
</evidence>
<feature type="coiled-coil region" evidence="5">
    <location>
        <begin position="529"/>
        <end position="570"/>
    </location>
</feature>
<feature type="coiled-coil region" evidence="5">
    <location>
        <begin position="243"/>
        <end position="470"/>
    </location>
</feature>
<evidence type="ECO:0000256" key="2">
    <source>
        <dbReference type="ARBA" id="ARBA00022553"/>
    </source>
</evidence>
<dbReference type="GO" id="GO:0010506">
    <property type="term" value="P:regulation of autophagy"/>
    <property type="evidence" value="ECO:0007669"/>
    <property type="project" value="InterPro"/>
</dbReference>
<feature type="compositionally biased region" description="Low complexity" evidence="6">
    <location>
        <begin position="1984"/>
        <end position="1995"/>
    </location>
</feature>
<feature type="compositionally biased region" description="Polar residues" evidence="6">
    <location>
        <begin position="1747"/>
        <end position="1758"/>
    </location>
</feature>
<feature type="region of interest" description="Disordered" evidence="6">
    <location>
        <begin position="476"/>
        <end position="524"/>
    </location>
</feature>
<feature type="coiled-coil region" evidence="5">
    <location>
        <begin position="672"/>
        <end position="699"/>
    </location>
</feature>
<dbReference type="InterPro" id="IPR027881">
    <property type="entry name" value="SOGA_CC"/>
</dbReference>
<feature type="coiled-coil region" evidence="5">
    <location>
        <begin position="606"/>
        <end position="647"/>
    </location>
</feature>
<accession>A0AAR5NX91</accession>
<keyword evidence="9" id="KW-1185">Reference proteome</keyword>
<evidence type="ECO:0000259" key="7">
    <source>
        <dbReference type="Pfam" id="PF11365"/>
    </source>
</evidence>
<comment type="subcellular location">
    <subcellularLocation>
        <location evidence="1">Membrane</location>
    </subcellularLocation>
</comment>
<reference evidence="9" key="1">
    <citation type="journal article" date="2013" name="Genome Biol.">
        <title>Draft genome of the mountain pine beetle, Dendroctonus ponderosae Hopkins, a major forest pest.</title>
        <authorList>
            <person name="Keeling C.I."/>
            <person name="Yuen M.M."/>
            <person name="Liao N.Y."/>
            <person name="Docking T.R."/>
            <person name="Chan S.K."/>
            <person name="Taylor G.A."/>
            <person name="Palmquist D.L."/>
            <person name="Jackman S.D."/>
            <person name="Nguyen A."/>
            <person name="Li M."/>
            <person name="Henderson H."/>
            <person name="Janes J.K."/>
            <person name="Zhao Y."/>
            <person name="Pandoh P."/>
            <person name="Moore R."/>
            <person name="Sperling F.A."/>
            <person name="Huber D.P."/>
            <person name="Birol I."/>
            <person name="Jones S.J."/>
            <person name="Bohlmann J."/>
        </authorList>
    </citation>
    <scope>NUCLEOTIDE SEQUENCE</scope>
</reference>
<feature type="compositionally biased region" description="Basic and acidic residues" evidence="6">
    <location>
        <begin position="1864"/>
        <end position="1875"/>
    </location>
</feature>
<organism evidence="8 9">
    <name type="scientific">Dendroctonus ponderosae</name>
    <name type="common">Mountain pine beetle</name>
    <dbReference type="NCBI Taxonomy" id="77166"/>
    <lineage>
        <taxon>Eukaryota</taxon>
        <taxon>Metazoa</taxon>
        <taxon>Ecdysozoa</taxon>
        <taxon>Arthropoda</taxon>
        <taxon>Hexapoda</taxon>
        <taxon>Insecta</taxon>
        <taxon>Pterygota</taxon>
        <taxon>Neoptera</taxon>
        <taxon>Endopterygota</taxon>
        <taxon>Coleoptera</taxon>
        <taxon>Polyphaga</taxon>
        <taxon>Cucujiformia</taxon>
        <taxon>Curculionidae</taxon>
        <taxon>Scolytinae</taxon>
        <taxon>Dendroctonus</taxon>
    </lineage>
</organism>
<keyword evidence="3 5" id="KW-0175">Coiled coil</keyword>